<protein>
    <recommendedName>
        <fullName evidence="3">Thiazole-containing bacteriocin maturation protein</fullName>
    </recommendedName>
</protein>
<gene>
    <name evidence="1" type="ORF">SAMN06265355_1344</name>
</gene>
<evidence type="ECO:0000313" key="2">
    <source>
        <dbReference type="Proteomes" id="UP000198420"/>
    </source>
</evidence>
<dbReference type="AlphaFoldDB" id="A0A239HR36"/>
<proteinExistence type="predicted"/>
<organism evidence="1 2">
    <name type="scientific">Actinomadura mexicana</name>
    <dbReference type="NCBI Taxonomy" id="134959"/>
    <lineage>
        <taxon>Bacteria</taxon>
        <taxon>Bacillati</taxon>
        <taxon>Actinomycetota</taxon>
        <taxon>Actinomycetes</taxon>
        <taxon>Streptosporangiales</taxon>
        <taxon>Thermomonosporaceae</taxon>
        <taxon>Actinomadura</taxon>
    </lineage>
</organism>
<evidence type="ECO:0008006" key="3">
    <source>
        <dbReference type="Google" id="ProtNLM"/>
    </source>
</evidence>
<dbReference type="OrthoDB" id="4219774at2"/>
<reference evidence="2" key="1">
    <citation type="submission" date="2017-06" db="EMBL/GenBank/DDBJ databases">
        <authorList>
            <person name="Varghese N."/>
            <person name="Submissions S."/>
        </authorList>
    </citation>
    <scope>NUCLEOTIDE SEQUENCE [LARGE SCALE GENOMIC DNA]</scope>
    <source>
        <strain evidence="2">DSM 44485</strain>
    </source>
</reference>
<name>A0A239HR36_9ACTN</name>
<evidence type="ECO:0000313" key="1">
    <source>
        <dbReference type="EMBL" id="SNS83756.1"/>
    </source>
</evidence>
<dbReference type="Proteomes" id="UP000198420">
    <property type="component" value="Unassembled WGS sequence"/>
</dbReference>
<dbReference type="EMBL" id="FZNP01000034">
    <property type="protein sequence ID" value="SNS83756.1"/>
    <property type="molecule type" value="Genomic_DNA"/>
</dbReference>
<dbReference type="RefSeq" id="WP_089317072.1">
    <property type="nucleotide sequence ID" value="NZ_FZNP01000034.1"/>
</dbReference>
<keyword evidence="2" id="KW-1185">Reference proteome</keyword>
<sequence length="610" mass="64850">MRPQIRPGIRCVPLSDGALLHGDHGTCTVKGVQAAEWLSRLTPHLTGERTLDQLVHGLPSEHRAHVVRLVGALAEEGFVLDAAEEEPHGLTEGELDAYAAEIAFIRYRLPSAERRFERLRQARIALTGHGPVLLALLESGLACGWLQVIVDAPVGETGALAAAVERARRDGGQRVCFGEAALTAEGADVVLQVADDRANLLATAEVLRGLDVSLGQILVDREEAWIHPVAPAEAAHWCWRRLGSVPQPDGCKPEVASTPDLLTGAVPGLLGARLALSCFSHLTGLAPPEERPTRIDLLTLDSSRHRVMPLEAEPPRFDDGDVRSMVEKLASADPIGPDELLERTTACVDPRTGLFGRLDEDALPQMPLTLCTGEVRPTDGPPARVIGWAADLTTARVRTVLAACAAYGALTARAGIGVEIHTGRTRHVAAPKYPASLPLYGYGAGLTWDGAVGAALRSRAEEVVASTLSEWQGRPVSLRPGDLDDPESASLLNLLKAAGDTPSVIDLGDVLGLPAYLVRTSGPDIVSCGDTEVTALRDGLERTVLAWQVRSAGLPEHAAAPRPWCSGDGRPRWRAIAEALEAVGRTPVVIPLACESAPTPFTVRVELCVD</sequence>
<accession>A0A239HR36</accession>